<dbReference type="Proteomes" id="UP000290288">
    <property type="component" value="Unassembled WGS sequence"/>
</dbReference>
<dbReference type="EMBL" id="SDEE01000003">
    <property type="protein sequence ID" value="RXW25658.1"/>
    <property type="molecule type" value="Genomic_DNA"/>
</dbReference>
<dbReference type="Pfam" id="PF12937">
    <property type="entry name" value="F-box-like"/>
    <property type="match status" value="1"/>
</dbReference>
<dbReference type="OrthoDB" id="3156934at2759"/>
<dbReference type="SUPFAM" id="SSF81383">
    <property type="entry name" value="F-box domain"/>
    <property type="match status" value="1"/>
</dbReference>
<feature type="domain" description="F-box" evidence="1">
    <location>
        <begin position="32"/>
        <end position="85"/>
    </location>
</feature>
<gene>
    <name evidence="2" type="ORF">EST38_g208</name>
</gene>
<evidence type="ECO:0000259" key="1">
    <source>
        <dbReference type="PROSITE" id="PS50181"/>
    </source>
</evidence>
<dbReference type="SUPFAM" id="SSF52047">
    <property type="entry name" value="RNI-like"/>
    <property type="match status" value="1"/>
</dbReference>
<dbReference type="InterPro" id="IPR001810">
    <property type="entry name" value="F-box_dom"/>
</dbReference>
<sequence length="539" mass="61014">MISRTTMKESLKAELSRIFGAQEPATKDPLPRTPIEELPNELLTSIFLFKAERTPTSFLDILSISHVCSRWRTIALDCPELWRQYAFLHNQYGPRGEDFSDALLKRCGDLTLDVGWERVSNKYIASVSTAKQHLTLELEYDNIHRFRSYSAVVTAHHVEKMTGYLKNTPPIQTIEELTLEIGDRFWRRDFPHEIFSKEVPFLRKVTLRSCWLDLSSMRMDNLQTLSVTVAPRVLRWSANAWMSFLKGCPNLTQFHLDMPTPFTTDSESFLPDSDAPKDVVLPSLTHLELHTPFFGIYHFLIRLSLPAVQKIHLSMDMYKSSSEETGIQDIVKQLIIPSLSSNGNRLSVRVLDGARLFVIGFSPLQDYTPGDDHLSDFISLAVTAPEDRDRRLAGATQYFPDIWTELTAVAPSITSLSASMCPEDSGYREFEAFLSQAASLHTLFDPGITMLLSLAKSRAPPLLALEKVVYSPYISVHLNLSLRGLAIMGSLRSFAVERRERGHPIKPVEIHFLKQQETQLSSEVRALIENDGIGEIVFG</sequence>
<proteinExistence type="predicted"/>
<dbReference type="PROSITE" id="PS50181">
    <property type="entry name" value="FBOX"/>
    <property type="match status" value="1"/>
</dbReference>
<dbReference type="InterPro" id="IPR036047">
    <property type="entry name" value="F-box-like_dom_sf"/>
</dbReference>
<accession>A0A4V1Q5I0</accession>
<evidence type="ECO:0000313" key="2">
    <source>
        <dbReference type="EMBL" id="RXW25658.1"/>
    </source>
</evidence>
<protein>
    <recommendedName>
        <fullName evidence="1">F-box domain-containing protein</fullName>
    </recommendedName>
</protein>
<organism evidence="2 3">
    <name type="scientific">Candolleomyces aberdarensis</name>
    <dbReference type="NCBI Taxonomy" id="2316362"/>
    <lineage>
        <taxon>Eukaryota</taxon>
        <taxon>Fungi</taxon>
        <taxon>Dikarya</taxon>
        <taxon>Basidiomycota</taxon>
        <taxon>Agaricomycotina</taxon>
        <taxon>Agaricomycetes</taxon>
        <taxon>Agaricomycetidae</taxon>
        <taxon>Agaricales</taxon>
        <taxon>Agaricineae</taxon>
        <taxon>Psathyrellaceae</taxon>
        <taxon>Candolleomyces</taxon>
    </lineage>
</organism>
<dbReference type="Gene3D" id="1.20.1280.50">
    <property type="match status" value="1"/>
</dbReference>
<name>A0A4V1Q5I0_9AGAR</name>
<reference evidence="2 3" key="1">
    <citation type="submission" date="2019-01" db="EMBL/GenBank/DDBJ databases">
        <title>Draft genome sequence of Psathyrella aberdarensis IHI B618.</title>
        <authorList>
            <person name="Buettner E."/>
            <person name="Kellner H."/>
        </authorList>
    </citation>
    <scope>NUCLEOTIDE SEQUENCE [LARGE SCALE GENOMIC DNA]</scope>
    <source>
        <strain evidence="2 3">IHI B618</strain>
    </source>
</reference>
<comment type="caution">
    <text evidence="2">The sequence shown here is derived from an EMBL/GenBank/DDBJ whole genome shotgun (WGS) entry which is preliminary data.</text>
</comment>
<dbReference type="AlphaFoldDB" id="A0A4V1Q5I0"/>
<keyword evidence="3" id="KW-1185">Reference proteome</keyword>
<evidence type="ECO:0000313" key="3">
    <source>
        <dbReference type="Proteomes" id="UP000290288"/>
    </source>
</evidence>